<comment type="caution">
    <text evidence="3">The sequence shown here is derived from an EMBL/GenBank/DDBJ whole genome shotgun (WGS) entry which is preliminary data.</text>
</comment>
<proteinExistence type="predicted"/>
<keyword evidence="1 2" id="KW-0732">Signal</keyword>
<protein>
    <submittedName>
        <fullName evidence="3">Extracellular solute-binding protein</fullName>
    </submittedName>
</protein>
<dbReference type="PANTHER" id="PTHR43649:SF33">
    <property type="entry name" value="POLYGALACTURONAN_RHAMNOGALACTURONAN-BINDING PROTEIN YTCQ"/>
    <property type="match status" value="1"/>
</dbReference>
<evidence type="ECO:0000313" key="3">
    <source>
        <dbReference type="EMBL" id="NHN33626.1"/>
    </source>
</evidence>
<evidence type="ECO:0000313" key="4">
    <source>
        <dbReference type="Proteomes" id="UP001165962"/>
    </source>
</evidence>
<dbReference type="PANTHER" id="PTHR43649">
    <property type="entry name" value="ARABINOSE-BINDING PROTEIN-RELATED"/>
    <property type="match status" value="1"/>
</dbReference>
<reference evidence="3" key="1">
    <citation type="submission" date="2020-03" db="EMBL/GenBank/DDBJ databases">
        <title>Draft sequencing of Paenibacilllus sp. S3N08.</title>
        <authorList>
            <person name="Kim D.-U."/>
        </authorList>
    </citation>
    <scope>NUCLEOTIDE SEQUENCE</scope>
    <source>
        <strain evidence="3">S3N08</strain>
    </source>
</reference>
<sequence length="524" mass="57339">MRIRGNRKKPLMLTFTMVLALSSILAACGAPAATDTGAKSGGEQGTAAPANAAPVEIKVLTSFSTPTPPENNGDVQKAIEKATNSKLNIQWVSGNNYKDRLNVTLSSGDIPDVVMIDDPFSALFRKMAKEGSFWDLTNYYKDYPNISSKIAPVAWESTKLQDGKNYGVPRPRGSEGARFFILRKDWLDKLGLKMPTTTDELYTAMKAFKEKDPDGNGKADTIGYTGNVNANDMGTLGLFVNSFTGATGNWKDQSGKLVYTDLMPETKQALEFLNKAYKEGLIPADFASLKASQVDDIYSSGKAGIIGDKTGSTAVMVEKLKQTDPTSSGDFNVFYPATNINQFNPKGPGYLGILAISKKVPEAKMKQILTVIDKWMAPAVFDLQTWGLEGVHHTVKDGKKELIKDKYNASGIENFNQFVYVADPYANSFHPTFPKEAIDAFTKIQDEKAKTSKADESVGLYSETFLTYGPELAKQAQDVKTKVILGLSPMSAWDDFINQLKANPQMTKITQEINDSYTARKSGK</sequence>
<dbReference type="Gene3D" id="3.40.190.10">
    <property type="entry name" value="Periplasmic binding protein-like II"/>
    <property type="match status" value="2"/>
</dbReference>
<accession>A0ABX0JIB7</accession>
<dbReference type="SUPFAM" id="SSF53850">
    <property type="entry name" value="Periplasmic binding protein-like II"/>
    <property type="match status" value="1"/>
</dbReference>
<dbReference type="RefSeq" id="WP_166153939.1">
    <property type="nucleotide sequence ID" value="NZ_JAAOIW010000013.1"/>
</dbReference>
<feature type="signal peptide" evidence="2">
    <location>
        <begin position="1"/>
        <end position="32"/>
    </location>
</feature>
<dbReference type="Proteomes" id="UP001165962">
    <property type="component" value="Unassembled WGS sequence"/>
</dbReference>
<keyword evidence="4" id="KW-1185">Reference proteome</keyword>
<organism evidence="3 4">
    <name type="scientific">Paenibacillus agricola</name>
    <dbReference type="NCBI Taxonomy" id="2716264"/>
    <lineage>
        <taxon>Bacteria</taxon>
        <taxon>Bacillati</taxon>
        <taxon>Bacillota</taxon>
        <taxon>Bacilli</taxon>
        <taxon>Bacillales</taxon>
        <taxon>Paenibacillaceae</taxon>
        <taxon>Paenibacillus</taxon>
    </lineage>
</organism>
<dbReference type="EMBL" id="JAAOIW010000013">
    <property type="protein sequence ID" value="NHN33626.1"/>
    <property type="molecule type" value="Genomic_DNA"/>
</dbReference>
<evidence type="ECO:0000256" key="1">
    <source>
        <dbReference type="ARBA" id="ARBA00022729"/>
    </source>
</evidence>
<feature type="chain" id="PRO_5046403280" evidence="2">
    <location>
        <begin position="33"/>
        <end position="524"/>
    </location>
</feature>
<dbReference type="PROSITE" id="PS51257">
    <property type="entry name" value="PROKAR_LIPOPROTEIN"/>
    <property type="match status" value="1"/>
</dbReference>
<name>A0ABX0JIB7_9BACL</name>
<gene>
    <name evidence="3" type="ORF">G9U52_27795</name>
</gene>
<dbReference type="InterPro" id="IPR050490">
    <property type="entry name" value="Bact_solute-bd_prot1"/>
</dbReference>
<evidence type="ECO:0000256" key="2">
    <source>
        <dbReference type="SAM" id="SignalP"/>
    </source>
</evidence>